<sequence length="209" mass="24529">MHGMHLMTISDATTAPNRWCYMIWKERNNRLFNGSERSVTTLQDVVMLCDACVGRRAWKHMKRLIDAAITYWSFWSHCTDVLRYGWLVQSTSLRYGWLVQSRKIEISDSYTRLSKRPLYMVVTYYHCSATLHLPSSPLKRALKLLNQMNSRLDGLKHKQLAANPIADPQANWFIPQWDRNKCESLRCMKQGHQRTKSLTVIRKPSPQEL</sequence>
<keyword evidence="2" id="KW-1185">Reference proteome</keyword>
<gene>
    <name evidence="1" type="ORF">OSB04_un000822</name>
</gene>
<dbReference type="AlphaFoldDB" id="A0AA38W5J2"/>
<evidence type="ECO:0000313" key="2">
    <source>
        <dbReference type="Proteomes" id="UP001172457"/>
    </source>
</evidence>
<proteinExistence type="predicted"/>
<evidence type="ECO:0000313" key="1">
    <source>
        <dbReference type="EMBL" id="KAJ9536016.1"/>
    </source>
</evidence>
<dbReference type="Proteomes" id="UP001172457">
    <property type="component" value="Unassembled WGS sequence"/>
</dbReference>
<organism evidence="1 2">
    <name type="scientific">Centaurea solstitialis</name>
    <name type="common">yellow star-thistle</name>
    <dbReference type="NCBI Taxonomy" id="347529"/>
    <lineage>
        <taxon>Eukaryota</taxon>
        <taxon>Viridiplantae</taxon>
        <taxon>Streptophyta</taxon>
        <taxon>Embryophyta</taxon>
        <taxon>Tracheophyta</taxon>
        <taxon>Spermatophyta</taxon>
        <taxon>Magnoliopsida</taxon>
        <taxon>eudicotyledons</taxon>
        <taxon>Gunneridae</taxon>
        <taxon>Pentapetalae</taxon>
        <taxon>asterids</taxon>
        <taxon>campanulids</taxon>
        <taxon>Asterales</taxon>
        <taxon>Asteraceae</taxon>
        <taxon>Carduoideae</taxon>
        <taxon>Cardueae</taxon>
        <taxon>Centaureinae</taxon>
        <taxon>Centaurea</taxon>
    </lineage>
</organism>
<comment type="caution">
    <text evidence="1">The sequence shown here is derived from an EMBL/GenBank/DDBJ whole genome shotgun (WGS) entry which is preliminary data.</text>
</comment>
<reference evidence="1" key="1">
    <citation type="submission" date="2023-03" db="EMBL/GenBank/DDBJ databases">
        <title>Chromosome-scale reference genome and RAD-based genetic map of yellow starthistle (Centaurea solstitialis) reveal putative structural variation and QTLs associated with invader traits.</title>
        <authorList>
            <person name="Reatini B."/>
            <person name="Cang F.A."/>
            <person name="Jiang Q."/>
            <person name="Mckibben M.T.W."/>
            <person name="Barker M.S."/>
            <person name="Rieseberg L.H."/>
            <person name="Dlugosch K.M."/>
        </authorList>
    </citation>
    <scope>NUCLEOTIDE SEQUENCE</scope>
    <source>
        <strain evidence="1">CAN-66</strain>
        <tissue evidence="1">Leaf</tissue>
    </source>
</reference>
<dbReference type="EMBL" id="JARYMX010000076">
    <property type="protein sequence ID" value="KAJ9536016.1"/>
    <property type="molecule type" value="Genomic_DNA"/>
</dbReference>
<accession>A0AA38W5J2</accession>
<protein>
    <submittedName>
        <fullName evidence="1">Uncharacterized protein</fullName>
    </submittedName>
</protein>
<name>A0AA38W5J2_9ASTR</name>